<protein>
    <recommendedName>
        <fullName evidence="3">Abi family protein</fullName>
    </recommendedName>
</protein>
<reference evidence="1 2" key="1">
    <citation type="submission" date="2017-09" db="EMBL/GenBank/DDBJ databases">
        <title>Reassesment of A. cryaerophilus.</title>
        <authorList>
            <person name="Perez-Cataluna A."/>
            <person name="Collado L."/>
            <person name="Salgado O."/>
            <person name="Lefinanco V."/>
            <person name="Figueras M.J."/>
        </authorList>
    </citation>
    <scope>NUCLEOTIDE SEQUENCE [LARGE SCALE GENOMIC DNA]</scope>
    <source>
        <strain evidence="1 2">LMG 9871</strain>
    </source>
</reference>
<accession>A0A2S9SLR5</accession>
<evidence type="ECO:0008006" key="3">
    <source>
        <dbReference type="Google" id="ProtNLM"/>
    </source>
</evidence>
<comment type="caution">
    <text evidence="1">The sequence shown here is derived from an EMBL/GenBank/DDBJ whole genome shotgun (WGS) entry which is preliminary data.</text>
</comment>
<dbReference type="AlphaFoldDB" id="A0A2S9SLR5"/>
<gene>
    <name evidence="1" type="ORF">CJ671_10000</name>
</gene>
<dbReference type="EMBL" id="NXGH01000043">
    <property type="protein sequence ID" value="PRM87503.1"/>
    <property type="molecule type" value="Genomic_DNA"/>
</dbReference>
<dbReference type="InterPro" id="IPR011664">
    <property type="entry name" value="Abi_system_AbiD/AbiF-like"/>
</dbReference>
<dbReference type="Proteomes" id="UP000238649">
    <property type="component" value="Unassembled WGS sequence"/>
</dbReference>
<organism evidence="1 2">
    <name type="scientific">Aliarcobacter cryaerophilus</name>
    <dbReference type="NCBI Taxonomy" id="28198"/>
    <lineage>
        <taxon>Bacteria</taxon>
        <taxon>Pseudomonadati</taxon>
        <taxon>Campylobacterota</taxon>
        <taxon>Epsilonproteobacteria</taxon>
        <taxon>Campylobacterales</taxon>
        <taxon>Arcobacteraceae</taxon>
        <taxon>Aliarcobacter</taxon>
    </lineage>
</organism>
<evidence type="ECO:0000313" key="2">
    <source>
        <dbReference type="Proteomes" id="UP000238649"/>
    </source>
</evidence>
<dbReference type="Pfam" id="PF07751">
    <property type="entry name" value="Abi_2"/>
    <property type="match status" value="1"/>
</dbReference>
<sequence>MWKDRYDYFKSICKGELVSQYTHNIGSIKNYINQIYIHGLQKSKYFNDSEIEQLVSNIGLFKFKGYVRAYKNSMQSHTIDEVLIVYFFDKYLTRIVMDMTSSIETKLKTILVELCYKQIKNLPANNPNKNNPFFYLIQNNYKLIQKPDGTTANFSLNKGSVSNWKNIQLNQNLAESYLHYGLYYRSTYVFNTNQLHFLSNQTLMNIYADINYPPFHYLIESATLGTVIMMVKYLNIGNFDLLQKVAVKFGVANINIAFEPYLDRLAEIRNRAAHGERIFNRSYRSINRIGHFNNVSQGLNNHKFIDVYLYLHFMLERIDKYNSSTEFKNIEVKRLFRNFKKDYFVKNESKMLNKKIKRNEYEKILRFILVGMQ</sequence>
<proteinExistence type="predicted"/>
<dbReference type="OrthoDB" id="5366192at2"/>
<name>A0A2S9SLR5_9BACT</name>
<evidence type="ECO:0000313" key="1">
    <source>
        <dbReference type="EMBL" id="PRM87503.1"/>
    </source>
</evidence>